<dbReference type="Proteomes" id="UP000688137">
    <property type="component" value="Unassembled WGS sequence"/>
</dbReference>
<proteinExistence type="predicted"/>
<evidence type="ECO:0000256" key="1">
    <source>
        <dbReference type="SAM" id="Phobius"/>
    </source>
</evidence>
<feature type="transmembrane region" description="Helical" evidence="1">
    <location>
        <begin position="12"/>
        <end position="31"/>
    </location>
</feature>
<dbReference type="OMA" id="TNQFCYL"/>
<keyword evidence="1" id="KW-0812">Transmembrane</keyword>
<feature type="transmembrane region" description="Helical" evidence="1">
    <location>
        <begin position="358"/>
        <end position="379"/>
    </location>
</feature>
<keyword evidence="1" id="KW-0472">Membrane</keyword>
<keyword evidence="1" id="KW-1133">Transmembrane helix</keyword>
<protein>
    <recommendedName>
        <fullName evidence="4">Transmembrane protein</fullName>
    </recommendedName>
</protein>
<name>A0A8S1N4R5_PARPR</name>
<organism evidence="2 3">
    <name type="scientific">Paramecium primaurelia</name>
    <dbReference type="NCBI Taxonomy" id="5886"/>
    <lineage>
        <taxon>Eukaryota</taxon>
        <taxon>Sar</taxon>
        <taxon>Alveolata</taxon>
        <taxon>Ciliophora</taxon>
        <taxon>Intramacronucleata</taxon>
        <taxon>Oligohymenophorea</taxon>
        <taxon>Peniculida</taxon>
        <taxon>Parameciidae</taxon>
        <taxon>Paramecium</taxon>
    </lineage>
</organism>
<comment type="caution">
    <text evidence="2">The sequence shown here is derived from an EMBL/GenBank/DDBJ whole genome shotgun (WGS) entry which is preliminary data.</text>
</comment>
<evidence type="ECO:0008006" key="4">
    <source>
        <dbReference type="Google" id="ProtNLM"/>
    </source>
</evidence>
<gene>
    <name evidence="2" type="ORF">PPRIM_AZ9-3.1.T0710144</name>
</gene>
<evidence type="ECO:0000313" key="2">
    <source>
        <dbReference type="EMBL" id="CAD8084035.1"/>
    </source>
</evidence>
<sequence>MRQWKIKSQILILQIIANLLVAALVAGYLLFVQNLLIKQQEQDQKKMLLQKIEILTTEALAQYARSIEYVNYQSQQSIRSIQEIFLIMQKYNIYSKENSGICEYFKKETNQFCYLIPNQSSQSNISDYLTLTNLLDSLKHQIPVEKLYFVSNQDDQYFSIFPTFILKNYYPHSRPWYQNHQLNQNKSLYVLSDPYISMFSGVMFTETTTLKDQNFIQKGVIGHDYNMSSFSVFNFQIDGIKISLIDMVGRLLISSYYKNFSLEFKFIQNQSLTGLNESNFQEILKYTIQKDYKTQCLPELKQTLCIEINETSHQLIRTQQIKQQILILQIEENVYQEKLNQLISQMQFTVSQQLIYQLYYSIGSLFTLVVMNYIAQILISRPLKRLKILVDYKQHFGKVSKILLKNSEIKSFNWIEQLEHKINEIYQFENSRKKNNQELISIQQIQYPLKVWNYPKTNELIMLLPNNVSNNQFSNLNILFENKQHLINKSKL</sequence>
<dbReference type="EMBL" id="CAJJDM010000074">
    <property type="protein sequence ID" value="CAD8084035.1"/>
    <property type="molecule type" value="Genomic_DNA"/>
</dbReference>
<reference evidence="2" key="1">
    <citation type="submission" date="2021-01" db="EMBL/GenBank/DDBJ databases">
        <authorList>
            <consortium name="Genoscope - CEA"/>
            <person name="William W."/>
        </authorList>
    </citation>
    <scope>NUCLEOTIDE SEQUENCE</scope>
</reference>
<dbReference type="AlphaFoldDB" id="A0A8S1N4R5"/>
<accession>A0A8S1N4R5</accession>
<evidence type="ECO:0000313" key="3">
    <source>
        <dbReference type="Proteomes" id="UP000688137"/>
    </source>
</evidence>
<keyword evidence="3" id="KW-1185">Reference proteome</keyword>